<dbReference type="STRING" id="329186.SAMN02927925_02607"/>
<reference evidence="2 3" key="1">
    <citation type="submission" date="2016-10" db="EMBL/GenBank/DDBJ databases">
        <authorList>
            <person name="de Groot N.N."/>
        </authorList>
    </citation>
    <scope>NUCLEOTIDE SEQUENCE [LARGE SCALE GENOMIC DNA]</scope>
    <source>
        <strain evidence="2 3">CGMCC 1.3801</strain>
    </source>
</reference>
<gene>
    <name evidence="2" type="ORF">SAMN02927925_02607</name>
</gene>
<dbReference type="RefSeq" id="WP_023577398.1">
    <property type="nucleotide sequence ID" value="NZ_CBCSBQ010000029.1"/>
</dbReference>
<proteinExistence type="predicted"/>
<dbReference type="eggNOG" id="ENOG5032Q5R">
    <property type="taxonomic scope" value="Bacteria"/>
</dbReference>
<feature type="signal peptide" evidence="1">
    <location>
        <begin position="1"/>
        <end position="18"/>
    </location>
</feature>
<dbReference type="AlphaFoldDB" id="A0A1G4W859"/>
<feature type="chain" id="PRO_5010332286" evidence="1">
    <location>
        <begin position="19"/>
        <end position="273"/>
    </location>
</feature>
<evidence type="ECO:0000313" key="2">
    <source>
        <dbReference type="EMBL" id="SCX17897.1"/>
    </source>
</evidence>
<name>A0A1G4W859_9FLAO</name>
<accession>A0A1G4W859</accession>
<dbReference type="EMBL" id="FMTY01000008">
    <property type="protein sequence ID" value="SCX17897.1"/>
    <property type="molecule type" value="Genomic_DNA"/>
</dbReference>
<keyword evidence="1" id="KW-0732">Signal</keyword>
<evidence type="ECO:0000256" key="1">
    <source>
        <dbReference type="SAM" id="SignalP"/>
    </source>
</evidence>
<protein>
    <submittedName>
        <fullName evidence="2">Uncharacterized protein</fullName>
    </submittedName>
</protein>
<evidence type="ECO:0000313" key="3">
    <source>
        <dbReference type="Proteomes" id="UP000182124"/>
    </source>
</evidence>
<organism evidence="2 3">
    <name type="scientific">Flavobacterium saliperosum</name>
    <dbReference type="NCBI Taxonomy" id="329186"/>
    <lineage>
        <taxon>Bacteria</taxon>
        <taxon>Pseudomonadati</taxon>
        <taxon>Bacteroidota</taxon>
        <taxon>Flavobacteriia</taxon>
        <taxon>Flavobacteriales</taxon>
        <taxon>Flavobacteriaceae</taxon>
        <taxon>Flavobacterium</taxon>
    </lineage>
</organism>
<sequence length="273" mass="28768">MKNTFTISSLVFTLFSFAQVGINNSNPQEKLHISGSNSTIRIEGLNAANNALNLGPNENTRVYANGNGDLVLSSVPTNIAILFNPANYLADPLDTGGADSNQVNQTGVGSGYSQAGWPRQTGPGLSTFTLTRPAIVEINYAISYEINKAGIPIDDYHARTAQFYCYLRQNGPAGAIVSTDYDGNPIDFGGNVGAMGYSGNFYTNGNSAGAGGGEGYDKKFYATGHDYVKLGPGTYCPMFSGILFVANTGGTGAVKMQMGGGDDEVLIIAHYYN</sequence>
<dbReference type="Proteomes" id="UP000182124">
    <property type="component" value="Unassembled WGS sequence"/>
</dbReference>